<name>K6VJW5_9MICO</name>
<keyword evidence="1" id="KW-0812">Transmembrane</keyword>
<keyword evidence="1" id="KW-1133">Transmembrane helix</keyword>
<dbReference type="Pfam" id="PF10756">
    <property type="entry name" value="bPH_6"/>
    <property type="match status" value="1"/>
</dbReference>
<dbReference type="EMBL" id="BAHD01000040">
    <property type="protein sequence ID" value="GAB96518.1"/>
    <property type="molecule type" value="Genomic_DNA"/>
</dbReference>
<gene>
    <name evidence="3" type="ORF">KILIM_040_00270</name>
</gene>
<comment type="caution">
    <text evidence="3">The sequence shown here is derived from an EMBL/GenBank/DDBJ whole genome shotgun (WGS) entry which is preliminary data.</text>
</comment>
<proteinExistence type="predicted"/>
<dbReference type="AlphaFoldDB" id="K6VJW5"/>
<dbReference type="Proteomes" id="UP000008366">
    <property type="component" value="Unassembled WGS sequence"/>
</dbReference>
<dbReference type="STRING" id="1184609.KILIM_040_00270"/>
<dbReference type="InterPro" id="IPR019692">
    <property type="entry name" value="CFP-6_PH"/>
</dbReference>
<sequence length="167" mass="18045">MTGPARARKGDPYAPFRPRWGYRVPRVLSIVIFVASAVGGATIPGVTWSIIDRFFFFALGAMIAGLLWRYSRIMARPSREGIVIRNLFLTRRLEWAQVLRMQFGGGAPWVSLDLTDTDTVAVMAIQKADGAHGRAQAARLAALIEFHGDDGDGGDGDGGEAAAEPAE</sequence>
<reference evidence="3 4" key="1">
    <citation type="submission" date="2012-08" db="EMBL/GenBank/DDBJ databases">
        <title>Whole genome shotgun sequence of Kineosphaera limosa NBRC 100340.</title>
        <authorList>
            <person name="Yoshida I."/>
            <person name="Isaki S."/>
            <person name="Hosoyama A."/>
            <person name="Tsuchikane K."/>
            <person name="Katsumata H."/>
            <person name="Ando Y."/>
            <person name="Ohji S."/>
            <person name="Hamada M."/>
            <person name="Tamura T."/>
            <person name="Yamazoe A."/>
            <person name="Yamazaki S."/>
            <person name="Fujita N."/>
        </authorList>
    </citation>
    <scope>NUCLEOTIDE SEQUENCE [LARGE SCALE GENOMIC DNA]</scope>
    <source>
        <strain evidence="3 4">NBRC 100340</strain>
    </source>
</reference>
<evidence type="ECO:0000313" key="4">
    <source>
        <dbReference type="Proteomes" id="UP000008366"/>
    </source>
</evidence>
<dbReference type="RefSeq" id="WP_006593050.1">
    <property type="nucleotide sequence ID" value="NZ_BAHD01000040.1"/>
</dbReference>
<feature type="transmembrane region" description="Helical" evidence="1">
    <location>
        <begin position="27"/>
        <end position="48"/>
    </location>
</feature>
<feature type="transmembrane region" description="Helical" evidence="1">
    <location>
        <begin position="54"/>
        <end position="70"/>
    </location>
</feature>
<keyword evidence="4" id="KW-1185">Reference proteome</keyword>
<accession>K6VJW5</accession>
<evidence type="ECO:0000259" key="2">
    <source>
        <dbReference type="Pfam" id="PF10756"/>
    </source>
</evidence>
<keyword evidence="1" id="KW-0472">Membrane</keyword>
<feature type="domain" description="Low molecular weight protein antigen 6 PH" evidence="2">
    <location>
        <begin position="79"/>
        <end position="137"/>
    </location>
</feature>
<dbReference type="eggNOG" id="ENOG50331K6">
    <property type="taxonomic scope" value="Bacteria"/>
</dbReference>
<dbReference type="OrthoDB" id="3824918at2"/>
<organism evidence="3 4">
    <name type="scientific">Kineosphaera limosa NBRC 100340</name>
    <dbReference type="NCBI Taxonomy" id="1184609"/>
    <lineage>
        <taxon>Bacteria</taxon>
        <taxon>Bacillati</taxon>
        <taxon>Actinomycetota</taxon>
        <taxon>Actinomycetes</taxon>
        <taxon>Micrococcales</taxon>
        <taxon>Dermatophilaceae</taxon>
        <taxon>Kineosphaera</taxon>
    </lineage>
</organism>
<evidence type="ECO:0000313" key="3">
    <source>
        <dbReference type="EMBL" id="GAB96518.1"/>
    </source>
</evidence>
<protein>
    <recommendedName>
        <fullName evidence="2">Low molecular weight protein antigen 6 PH domain-containing protein</fullName>
    </recommendedName>
</protein>
<evidence type="ECO:0000256" key="1">
    <source>
        <dbReference type="SAM" id="Phobius"/>
    </source>
</evidence>